<feature type="domain" description="RanBD1" evidence="4">
    <location>
        <begin position="309"/>
        <end position="393"/>
    </location>
</feature>
<dbReference type="SMART" id="SM00160">
    <property type="entry name" value="RanBD"/>
    <property type="match status" value="1"/>
</dbReference>
<dbReference type="RefSeq" id="XP_052945888.1">
    <property type="nucleotide sequence ID" value="XM_053093098.1"/>
</dbReference>
<keyword evidence="6" id="KW-1185">Reference proteome</keyword>
<feature type="compositionally biased region" description="Low complexity" evidence="3">
    <location>
        <begin position="232"/>
        <end position="259"/>
    </location>
</feature>
<evidence type="ECO:0000256" key="3">
    <source>
        <dbReference type="SAM" id="MobiDB-lite"/>
    </source>
</evidence>
<feature type="compositionally biased region" description="Basic and acidic residues" evidence="3">
    <location>
        <begin position="111"/>
        <end position="131"/>
    </location>
</feature>
<dbReference type="Pfam" id="PF00638">
    <property type="entry name" value="Ran_BP1"/>
    <property type="match status" value="1"/>
</dbReference>
<feature type="region of interest" description="Disordered" evidence="3">
    <location>
        <begin position="1"/>
        <end position="330"/>
    </location>
</feature>
<dbReference type="GO" id="GO:0005634">
    <property type="term" value="C:nucleus"/>
    <property type="evidence" value="ECO:0007669"/>
    <property type="project" value="UniProtKB-SubCell"/>
</dbReference>
<evidence type="ECO:0000256" key="2">
    <source>
        <dbReference type="ARBA" id="ARBA00023242"/>
    </source>
</evidence>
<proteinExistence type="predicted"/>
<feature type="compositionally biased region" description="Low complexity" evidence="3">
    <location>
        <begin position="154"/>
        <end position="225"/>
    </location>
</feature>
<feature type="compositionally biased region" description="Basic and acidic residues" evidence="3">
    <location>
        <begin position="261"/>
        <end position="283"/>
    </location>
</feature>
<evidence type="ECO:0000256" key="1">
    <source>
        <dbReference type="ARBA" id="ARBA00004123"/>
    </source>
</evidence>
<feature type="compositionally biased region" description="Basic and acidic residues" evidence="3">
    <location>
        <begin position="446"/>
        <end position="457"/>
    </location>
</feature>
<dbReference type="SUPFAM" id="SSF50729">
    <property type="entry name" value="PH domain-like"/>
    <property type="match status" value="1"/>
</dbReference>
<evidence type="ECO:0000259" key="4">
    <source>
        <dbReference type="PROSITE" id="PS50196"/>
    </source>
</evidence>
<dbReference type="Proteomes" id="UP001164286">
    <property type="component" value="Unassembled WGS sequence"/>
</dbReference>
<dbReference type="PROSITE" id="PS50196">
    <property type="entry name" value="RANBD1"/>
    <property type="match status" value="1"/>
</dbReference>
<accession>A0AA38H9Q4</accession>
<dbReference type="AlphaFoldDB" id="A0AA38H9Q4"/>
<feature type="compositionally biased region" description="Basic and acidic residues" evidence="3">
    <location>
        <begin position="290"/>
        <end position="299"/>
    </location>
</feature>
<feature type="compositionally biased region" description="Basic and acidic residues" evidence="3">
    <location>
        <begin position="78"/>
        <end position="98"/>
    </location>
</feature>
<feature type="compositionally biased region" description="Basic and acidic residues" evidence="3">
    <location>
        <begin position="313"/>
        <end position="325"/>
    </location>
</feature>
<gene>
    <name evidence="5" type="ORF">MKK02DRAFT_44813</name>
</gene>
<feature type="compositionally biased region" description="Acidic residues" evidence="3">
    <location>
        <begin position="99"/>
        <end position="110"/>
    </location>
</feature>
<organism evidence="5 6">
    <name type="scientific">Dioszegia hungarica</name>
    <dbReference type="NCBI Taxonomy" id="4972"/>
    <lineage>
        <taxon>Eukaryota</taxon>
        <taxon>Fungi</taxon>
        <taxon>Dikarya</taxon>
        <taxon>Basidiomycota</taxon>
        <taxon>Agaricomycotina</taxon>
        <taxon>Tremellomycetes</taxon>
        <taxon>Tremellales</taxon>
        <taxon>Bulleribasidiaceae</taxon>
        <taxon>Dioszegia</taxon>
    </lineage>
</organism>
<name>A0AA38H9Q4_9TREE</name>
<dbReference type="Gene3D" id="2.30.29.30">
    <property type="entry name" value="Pleckstrin-homology domain (PH domain)/Phosphotyrosine-binding domain (PTB)"/>
    <property type="match status" value="1"/>
</dbReference>
<dbReference type="PANTHER" id="PTHR23138">
    <property type="entry name" value="RAN BINDING PROTEIN"/>
    <property type="match status" value="1"/>
</dbReference>
<dbReference type="InterPro" id="IPR045255">
    <property type="entry name" value="RanBP1-like"/>
</dbReference>
<dbReference type="InterPro" id="IPR000156">
    <property type="entry name" value="Ran_bind_dom"/>
</dbReference>
<dbReference type="GeneID" id="77732303"/>
<sequence>MADNASTTNGVVKAETSKQNREALNLKRGREASLEPSHPEALTPTTTSLKKNRLEEDGDGSPTRTSPIPEDPPTAKPAETRTVGEVRRKVEKMSHAEGEDGGGTDIELDEGVGKEKEKEKDLKRKALDRAESGLSISENEAKRPKDTPSPPLKSTSADPAATSSNATPAAVPAPAPAVKKPQATFGAFSSTSSPFAKPSAASGSGSAFGSASTSTGASAKPFSSSGFGGFSGSSSPFSSKKTSAFGSAAAASGTGAAAAEVSKKNGIKADKADGEDVDGKTKDEDEIDGEETKGKKADFGDILSGVGDEDEEAKDRPQMTEKDVVTGEEDEYTKFQMRTKLYVMQSDNSWRERGVGVLRLNVRRGDGHGARLVMRAEGVLRLILNVSLYVGMTCMEDGKHVRTTVFEDGERRFVTFRTGSAKAAQELASNITEWVPLETSSTKSPEPAKDEGPEGGW</sequence>
<dbReference type="PANTHER" id="PTHR23138:SF142">
    <property type="entry name" value="RAN-BINDING PROTEIN 3B-RELATED"/>
    <property type="match status" value="1"/>
</dbReference>
<feature type="compositionally biased region" description="Basic and acidic residues" evidence="3">
    <location>
        <begin position="15"/>
        <end position="33"/>
    </location>
</feature>
<evidence type="ECO:0000313" key="5">
    <source>
        <dbReference type="EMBL" id="KAI9636111.1"/>
    </source>
</evidence>
<comment type="caution">
    <text evidence="5">The sequence shown here is derived from an EMBL/GenBank/DDBJ whole genome shotgun (WGS) entry which is preliminary data.</text>
</comment>
<feature type="region of interest" description="Disordered" evidence="3">
    <location>
        <begin position="436"/>
        <end position="457"/>
    </location>
</feature>
<protein>
    <recommendedName>
        <fullName evidence="4">RanBD1 domain-containing protein</fullName>
    </recommendedName>
</protein>
<keyword evidence="2" id="KW-0539">Nucleus</keyword>
<reference evidence="5" key="1">
    <citation type="journal article" date="2022" name="G3 (Bethesda)">
        <title>High quality genome of the basidiomycete yeast Dioszegia hungarica PDD-24b-2 isolated from cloud water.</title>
        <authorList>
            <person name="Jarrige D."/>
            <person name="Haridas S."/>
            <person name="Bleykasten-Grosshans C."/>
            <person name="Joly M."/>
            <person name="Nadalig T."/>
            <person name="Sancelme M."/>
            <person name="Vuilleumier S."/>
            <person name="Grigoriev I.V."/>
            <person name="Amato P."/>
            <person name="Bringel F."/>
        </authorList>
    </citation>
    <scope>NUCLEOTIDE SEQUENCE</scope>
    <source>
        <strain evidence="5">PDD-24b-2</strain>
    </source>
</reference>
<dbReference type="EMBL" id="JAKWFO010000005">
    <property type="protein sequence ID" value="KAI9636111.1"/>
    <property type="molecule type" value="Genomic_DNA"/>
</dbReference>
<evidence type="ECO:0000313" key="6">
    <source>
        <dbReference type="Proteomes" id="UP001164286"/>
    </source>
</evidence>
<comment type="subcellular location">
    <subcellularLocation>
        <location evidence="1">Nucleus</location>
    </subcellularLocation>
</comment>
<feature type="compositionally biased region" description="Polar residues" evidence="3">
    <location>
        <begin position="1"/>
        <end position="10"/>
    </location>
</feature>
<dbReference type="InterPro" id="IPR011993">
    <property type="entry name" value="PH-like_dom_sf"/>
</dbReference>